<protein>
    <recommendedName>
        <fullName evidence="3">CCHC-type domain-containing protein</fullName>
    </recommendedName>
</protein>
<dbReference type="Proteomes" id="UP000277204">
    <property type="component" value="Unassembled WGS sequence"/>
</dbReference>
<dbReference type="AlphaFoldDB" id="A0A3P7ZV77"/>
<evidence type="ECO:0000313" key="1">
    <source>
        <dbReference type="EMBL" id="VDO88197.1"/>
    </source>
</evidence>
<sequence>MSCVKFHAFNSCKFRNFKCIKCGDVGHIQSVCNTNVHLTATNINCCNSDSTKSSIHNGHLSLPTILKDSIESHSRSVLNETQNPCETTVSNQSIYQTSHVIVPGMAFPNDSHNSDEIPCKSEENMLDEHNYDQKPDEIISAKSNLDVISNIIRPHIAFVPCEKLVQCESRVLNELDSDYNSDDFISTAVHPYHKSTLISVRNIF</sequence>
<name>A0A3P7ZV77_9TREM</name>
<keyword evidence="2" id="KW-1185">Reference proteome</keyword>
<reference evidence="1 2" key="1">
    <citation type="submission" date="2018-11" db="EMBL/GenBank/DDBJ databases">
        <authorList>
            <consortium name="Pathogen Informatics"/>
        </authorList>
    </citation>
    <scope>NUCLEOTIDE SEQUENCE [LARGE SCALE GENOMIC DNA]</scope>
    <source>
        <strain evidence="1 2">Zambia</strain>
    </source>
</reference>
<evidence type="ECO:0000313" key="2">
    <source>
        <dbReference type="Proteomes" id="UP000277204"/>
    </source>
</evidence>
<evidence type="ECO:0008006" key="3">
    <source>
        <dbReference type="Google" id="ProtNLM"/>
    </source>
</evidence>
<dbReference type="EMBL" id="UZAI01004880">
    <property type="protein sequence ID" value="VDO88197.1"/>
    <property type="molecule type" value="Genomic_DNA"/>
</dbReference>
<accession>A0A3P7ZV77</accession>
<proteinExistence type="predicted"/>
<organism evidence="1 2">
    <name type="scientific">Schistosoma margrebowiei</name>
    <dbReference type="NCBI Taxonomy" id="48269"/>
    <lineage>
        <taxon>Eukaryota</taxon>
        <taxon>Metazoa</taxon>
        <taxon>Spiralia</taxon>
        <taxon>Lophotrochozoa</taxon>
        <taxon>Platyhelminthes</taxon>
        <taxon>Trematoda</taxon>
        <taxon>Digenea</taxon>
        <taxon>Strigeidida</taxon>
        <taxon>Schistosomatoidea</taxon>
        <taxon>Schistosomatidae</taxon>
        <taxon>Schistosoma</taxon>
    </lineage>
</organism>
<gene>
    <name evidence="1" type="ORF">SMRZ_LOCUS9898</name>
</gene>